<evidence type="ECO:0000313" key="2">
    <source>
        <dbReference type="EMBL" id="KAJ1113818.1"/>
    </source>
</evidence>
<reference evidence="2" key="1">
    <citation type="journal article" date="2022" name="bioRxiv">
        <title>Sequencing and chromosome-scale assembly of the giantPleurodeles waltlgenome.</title>
        <authorList>
            <person name="Brown T."/>
            <person name="Elewa A."/>
            <person name="Iarovenko S."/>
            <person name="Subramanian E."/>
            <person name="Araus A.J."/>
            <person name="Petzold A."/>
            <person name="Susuki M."/>
            <person name="Suzuki K.-i.T."/>
            <person name="Hayashi T."/>
            <person name="Toyoda A."/>
            <person name="Oliveira C."/>
            <person name="Osipova E."/>
            <person name="Leigh N.D."/>
            <person name="Simon A."/>
            <person name="Yun M.H."/>
        </authorList>
    </citation>
    <scope>NUCLEOTIDE SEQUENCE</scope>
    <source>
        <strain evidence="2">20211129_DDA</strain>
        <tissue evidence="2">Liver</tissue>
    </source>
</reference>
<dbReference type="Proteomes" id="UP001066276">
    <property type="component" value="Chromosome 8"/>
</dbReference>
<feature type="region of interest" description="Disordered" evidence="1">
    <location>
        <begin position="142"/>
        <end position="249"/>
    </location>
</feature>
<feature type="compositionally biased region" description="Acidic residues" evidence="1">
    <location>
        <begin position="230"/>
        <end position="249"/>
    </location>
</feature>
<comment type="caution">
    <text evidence="2">The sequence shown here is derived from an EMBL/GenBank/DDBJ whole genome shotgun (WGS) entry which is preliminary data.</text>
</comment>
<organism evidence="2 3">
    <name type="scientific">Pleurodeles waltl</name>
    <name type="common">Iberian ribbed newt</name>
    <dbReference type="NCBI Taxonomy" id="8319"/>
    <lineage>
        <taxon>Eukaryota</taxon>
        <taxon>Metazoa</taxon>
        <taxon>Chordata</taxon>
        <taxon>Craniata</taxon>
        <taxon>Vertebrata</taxon>
        <taxon>Euteleostomi</taxon>
        <taxon>Amphibia</taxon>
        <taxon>Batrachia</taxon>
        <taxon>Caudata</taxon>
        <taxon>Salamandroidea</taxon>
        <taxon>Salamandridae</taxon>
        <taxon>Pleurodelinae</taxon>
        <taxon>Pleurodeles</taxon>
    </lineage>
</organism>
<accession>A0AAV7NKY6</accession>
<proteinExistence type="predicted"/>
<evidence type="ECO:0000313" key="3">
    <source>
        <dbReference type="Proteomes" id="UP001066276"/>
    </source>
</evidence>
<keyword evidence="3" id="KW-1185">Reference proteome</keyword>
<name>A0AAV7NKY6_PLEWA</name>
<evidence type="ECO:0000256" key="1">
    <source>
        <dbReference type="SAM" id="MobiDB-lite"/>
    </source>
</evidence>
<feature type="compositionally biased region" description="Basic and acidic residues" evidence="1">
    <location>
        <begin position="167"/>
        <end position="210"/>
    </location>
</feature>
<dbReference type="AlphaFoldDB" id="A0AAV7NKY6"/>
<sequence>MEAVLTKMAEGQRKQERIMERFLEATTEDRETMKKAILGQAKKMDTVAQAQETSMRRLADLLGQRCGHIALPSVVLQKYTEGEEPDFFFLESGLLVRAGAETDRFPSTQSTQLLEQEVKENRCQEGSDMKTTTVTKDFCLQERRPGSDAPNNKFHWIHPEDQLEGGRNTDVKGREKIECGEAKEQRQHKGENEQRESRYIEKQEQQRRGVSDTGCKNCLGFKQMQRNPMEEADQEDTDRREEEEEEDKT</sequence>
<gene>
    <name evidence="2" type="ORF">NDU88_002059</name>
</gene>
<protein>
    <submittedName>
        <fullName evidence="2">Uncharacterized protein</fullName>
    </submittedName>
</protein>
<dbReference type="EMBL" id="JANPWB010000012">
    <property type="protein sequence ID" value="KAJ1113818.1"/>
    <property type="molecule type" value="Genomic_DNA"/>
</dbReference>